<accession>A0A6A6RPE4</accession>
<reference evidence="1" key="1">
    <citation type="journal article" date="2020" name="Stud. Mycol.">
        <title>101 Dothideomycetes genomes: a test case for predicting lifestyles and emergence of pathogens.</title>
        <authorList>
            <person name="Haridas S."/>
            <person name="Albert R."/>
            <person name="Binder M."/>
            <person name="Bloem J."/>
            <person name="Labutti K."/>
            <person name="Salamov A."/>
            <person name="Andreopoulos B."/>
            <person name="Baker S."/>
            <person name="Barry K."/>
            <person name="Bills G."/>
            <person name="Bluhm B."/>
            <person name="Cannon C."/>
            <person name="Castanera R."/>
            <person name="Culley D."/>
            <person name="Daum C."/>
            <person name="Ezra D."/>
            <person name="Gonzalez J."/>
            <person name="Henrissat B."/>
            <person name="Kuo A."/>
            <person name="Liang C."/>
            <person name="Lipzen A."/>
            <person name="Lutzoni F."/>
            <person name="Magnuson J."/>
            <person name="Mondo S."/>
            <person name="Nolan M."/>
            <person name="Ohm R."/>
            <person name="Pangilinan J."/>
            <person name="Park H.-J."/>
            <person name="Ramirez L."/>
            <person name="Alfaro M."/>
            <person name="Sun H."/>
            <person name="Tritt A."/>
            <person name="Yoshinaga Y."/>
            <person name="Zwiers L.-H."/>
            <person name="Turgeon B."/>
            <person name="Goodwin S."/>
            <person name="Spatafora J."/>
            <person name="Crous P."/>
            <person name="Grigoriev I."/>
        </authorList>
    </citation>
    <scope>NUCLEOTIDE SEQUENCE</scope>
    <source>
        <strain evidence="1">CBS 473.64</strain>
    </source>
</reference>
<evidence type="ECO:0000313" key="2">
    <source>
        <dbReference type="Proteomes" id="UP000799753"/>
    </source>
</evidence>
<gene>
    <name evidence="1" type="ORF">P280DRAFT_521130</name>
</gene>
<evidence type="ECO:0000313" key="1">
    <source>
        <dbReference type="EMBL" id="KAF2637449.1"/>
    </source>
</evidence>
<keyword evidence="2" id="KW-1185">Reference proteome</keyword>
<proteinExistence type="predicted"/>
<dbReference type="EMBL" id="MU006793">
    <property type="protein sequence ID" value="KAF2637449.1"/>
    <property type="molecule type" value="Genomic_DNA"/>
</dbReference>
<dbReference type="AlphaFoldDB" id="A0A6A6RPE4"/>
<dbReference type="Proteomes" id="UP000799753">
    <property type="component" value="Unassembled WGS sequence"/>
</dbReference>
<name>A0A6A6RPE4_9PLEO</name>
<organism evidence="1 2">
    <name type="scientific">Massarina eburnea CBS 473.64</name>
    <dbReference type="NCBI Taxonomy" id="1395130"/>
    <lineage>
        <taxon>Eukaryota</taxon>
        <taxon>Fungi</taxon>
        <taxon>Dikarya</taxon>
        <taxon>Ascomycota</taxon>
        <taxon>Pezizomycotina</taxon>
        <taxon>Dothideomycetes</taxon>
        <taxon>Pleosporomycetidae</taxon>
        <taxon>Pleosporales</taxon>
        <taxon>Massarineae</taxon>
        <taxon>Massarinaceae</taxon>
        <taxon>Massarina</taxon>
    </lineage>
</organism>
<protein>
    <submittedName>
        <fullName evidence="1">Uncharacterized protein</fullName>
    </submittedName>
</protein>
<sequence>MASHSHVDARSARGTGSAGLAGVVARILGPVLTAGGWVEANSMQFNANRYRTDPRALQVAGAMDAGRAHTDALLGWLRCLNGSNGSNGLGAGRVPVLVRFRFKGIWGGLAGTHRGRILDQMILAR</sequence>